<dbReference type="EMBL" id="BK016109">
    <property type="protein sequence ID" value="DAF95495.1"/>
    <property type="molecule type" value="Genomic_DNA"/>
</dbReference>
<accession>A0A8S5ULZ4</accession>
<protein>
    <submittedName>
        <fullName evidence="1">Uncharacterized protein</fullName>
    </submittedName>
</protein>
<sequence length="52" mass="6193">MIMMQKIRFMLFTSTINWFILVKQNDGENVGIPIEMLLTGYLVIHLMLKRHL</sequence>
<evidence type="ECO:0000313" key="1">
    <source>
        <dbReference type="EMBL" id="DAF95495.1"/>
    </source>
</evidence>
<name>A0A8S5ULZ4_9CAUD</name>
<proteinExistence type="predicted"/>
<organism evidence="1">
    <name type="scientific">Myoviridae sp. ctCo31</name>
    <dbReference type="NCBI Taxonomy" id="2825053"/>
    <lineage>
        <taxon>Viruses</taxon>
        <taxon>Duplodnaviria</taxon>
        <taxon>Heunggongvirae</taxon>
        <taxon>Uroviricota</taxon>
        <taxon>Caudoviricetes</taxon>
    </lineage>
</organism>
<reference evidence="1" key="1">
    <citation type="journal article" date="2021" name="Proc. Natl. Acad. Sci. U.S.A.">
        <title>A Catalog of Tens of Thousands of Viruses from Human Metagenomes Reveals Hidden Associations with Chronic Diseases.</title>
        <authorList>
            <person name="Tisza M.J."/>
            <person name="Buck C.B."/>
        </authorList>
    </citation>
    <scope>NUCLEOTIDE SEQUENCE</scope>
    <source>
        <strain evidence="1">CtCo31</strain>
    </source>
</reference>